<feature type="compositionally biased region" description="Polar residues" evidence="1">
    <location>
        <begin position="179"/>
        <end position="194"/>
    </location>
</feature>
<dbReference type="Pfam" id="PF08914">
    <property type="entry name" value="Myb_Rap1"/>
    <property type="match status" value="1"/>
</dbReference>
<feature type="region of interest" description="Disordered" evidence="1">
    <location>
        <begin position="179"/>
        <end position="204"/>
    </location>
</feature>
<evidence type="ECO:0000313" key="3">
    <source>
        <dbReference type="EMBL" id="OJA15599.1"/>
    </source>
</evidence>
<evidence type="ECO:0000313" key="4">
    <source>
        <dbReference type="Proteomes" id="UP000183567"/>
    </source>
</evidence>
<proteinExistence type="predicted"/>
<evidence type="ECO:0000259" key="2">
    <source>
        <dbReference type="Pfam" id="PF08914"/>
    </source>
</evidence>
<accession>A0A1J8Q4M0</accession>
<comment type="caution">
    <text evidence="3">The sequence shown here is derived from an EMBL/GenBank/DDBJ whole genome shotgun (WGS) entry which is preliminary data.</text>
</comment>
<dbReference type="EMBL" id="LVVM01003000">
    <property type="protein sequence ID" value="OJA15599.1"/>
    <property type="molecule type" value="Genomic_DNA"/>
</dbReference>
<dbReference type="Gene3D" id="1.10.10.60">
    <property type="entry name" value="Homeodomain-like"/>
    <property type="match status" value="1"/>
</dbReference>
<dbReference type="AlphaFoldDB" id="A0A1J8Q4M0"/>
<dbReference type="CDD" id="cd11655">
    <property type="entry name" value="rap1_myb-like"/>
    <property type="match status" value="1"/>
</dbReference>
<gene>
    <name evidence="3" type="ORF">AZE42_12051</name>
</gene>
<feature type="region of interest" description="Disordered" evidence="1">
    <location>
        <begin position="78"/>
        <end position="127"/>
    </location>
</feature>
<evidence type="ECO:0000256" key="1">
    <source>
        <dbReference type="SAM" id="MobiDB-lite"/>
    </source>
</evidence>
<protein>
    <recommendedName>
        <fullName evidence="2">TERF2-interacting telomeric protein 1 Myb domain-containing protein</fullName>
    </recommendedName>
</protein>
<reference evidence="3 4" key="1">
    <citation type="submission" date="2016-03" db="EMBL/GenBank/DDBJ databases">
        <title>Comparative genomics of the ectomycorrhizal sister species Rhizopogon vinicolor and Rhizopogon vesiculosus (Basidiomycota: Boletales) reveals a divergence of the mating type B locus.</title>
        <authorList>
            <person name="Mujic A.B."/>
            <person name="Kuo A."/>
            <person name="Tritt A."/>
            <person name="Lipzen A."/>
            <person name="Chen C."/>
            <person name="Johnson J."/>
            <person name="Sharma A."/>
            <person name="Barry K."/>
            <person name="Grigoriev I.V."/>
            <person name="Spatafora J.W."/>
        </authorList>
    </citation>
    <scope>NUCLEOTIDE SEQUENCE [LARGE SCALE GENOMIC DNA]</scope>
    <source>
        <strain evidence="3 4">AM-OR11-056</strain>
    </source>
</reference>
<dbReference type="OrthoDB" id="435460at2759"/>
<dbReference type="InterPro" id="IPR009057">
    <property type="entry name" value="Homeodomain-like_sf"/>
</dbReference>
<feature type="domain" description="TERF2-interacting telomeric protein 1 Myb" evidence="2">
    <location>
        <begin position="10"/>
        <end position="66"/>
    </location>
</feature>
<dbReference type="Proteomes" id="UP000183567">
    <property type="component" value="Unassembled WGS sequence"/>
</dbReference>
<dbReference type="SUPFAM" id="SSF46689">
    <property type="entry name" value="Homeodomain-like"/>
    <property type="match status" value="1"/>
</dbReference>
<dbReference type="STRING" id="180088.A0A1J8Q4M0"/>
<keyword evidence="4" id="KW-1185">Reference proteome</keyword>
<name>A0A1J8Q4M0_9AGAM</name>
<sequence length="248" mass="27860">MSSPRVHSDFSVDEDVFLMKYIATYNPTKQGRSGNALYHCLVDRKWDWSRKHTWQSWRNRYAKNSDEYDRKILKYQKKKGKNLEEKPTKKKPLLPPPDGQVEAARVRSKAARQGTKCTGEASPEPWKAKRAKLGMGQTDGESSHLPLVKVKATSQIPAAGIPTLPSHLDTLPLSSFQPNSPVRTRPLASSSQQVVMPKPPSSGPKLVLKHKHVSPLFHSLSPMPTPNLIKEEEIYSQSGRRALHNIAD</sequence>
<dbReference type="InterPro" id="IPR015010">
    <property type="entry name" value="TERF2IP_Myb"/>
</dbReference>
<organism evidence="3 4">
    <name type="scientific">Rhizopogon vesiculosus</name>
    <dbReference type="NCBI Taxonomy" id="180088"/>
    <lineage>
        <taxon>Eukaryota</taxon>
        <taxon>Fungi</taxon>
        <taxon>Dikarya</taxon>
        <taxon>Basidiomycota</taxon>
        <taxon>Agaricomycotina</taxon>
        <taxon>Agaricomycetes</taxon>
        <taxon>Agaricomycetidae</taxon>
        <taxon>Boletales</taxon>
        <taxon>Suillineae</taxon>
        <taxon>Rhizopogonaceae</taxon>
        <taxon>Rhizopogon</taxon>
    </lineage>
</organism>